<dbReference type="PROSITE" id="PS50088">
    <property type="entry name" value="ANK_REPEAT"/>
    <property type="match status" value="1"/>
</dbReference>
<feature type="region of interest" description="Disordered" evidence="3">
    <location>
        <begin position="64"/>
        <end position="104"/>
    </location>
</feature>
<dbReference type="Gene3D" id="3.40.50.300">
    <property type="entry name" value="P-loop containing nucleotide triphosphate hydrolases"/>
    <property type="match status" value="1"/>
</dbReference>
<feature type="compositionally biased region" description="Low complexity" evidence="3">
    <location>
        <begin position="64"/>
        <end position="74"/>
    </location>
</feature>
<feature type="repeat" description="ANK" evidence="2">
    <location>
        <begin position="1020"/>
        <end position="1052"/>
    </location>
</feature>
<name>A0A0F9X7R0_TRIHA</name>
<dbReference type="PROSITE" id="PS50297">
    <property type="entry name" value="ANK_REP_REGION"/>
    <property type="match status" value="1"/>
</dbReference>
<evidence type="ECO:0000259" key="5">
    <source>
        <dbReference type="Pfam" id="PF22939"/>
    </source>
</evidence>
<dbReference type="SMART" id="SM00248">
    <property type="entry name" value="ANK"/>
    <property type="match status" value="5"/>
</dbReference>
<comment type="caution">
    <text evidence="7">The sequence shown here is derived from an EMBL/GenBank/DDBJ whole genome shotgun (WGS) entry which is preliminary data.</text>
</comment>
<dbReference type="OrthoDB" id="7464126at2759"/>
<accession>A0A0F9X7R0</accession>
<dbReference type="EMBL" id="JOKZ01000206">
    <property type="protein sequence ID" value="KKP01231.1"/>
    <property type="molecule type" value="Genomic_DNA"/>
</dbReference>
<keyword evidence="1" id="KW-0677">Repeat</keyword>
<keyword evidence="2" id="KW-0040">ANK repeat</keyword>
<keyword evidence="4" id="KW-1133">Transmembrane helix</keyword>
<dbReference type="InterPro" id="IPR027417">
    <property type="entry name" value="P-loop_NTPase"/>
</dbReference>
<evidence type="ECO:0000259" key="6">
    <source>
        <dbReference type="Pfam" id="PF24883"/>
    </source>
</evidence>
<evidence type="ECO:0000256" key="1">
    <source>
        <dbReference type="ARBA" id="ARBA00022737"/>
    </source>
</evidence>
<reference evidence="8" key="1">
    <citation type="journal article" date="2015" name="Genome Announc.">
        <title>Draft whole-genome sequence of the biocontrol agent Trichoderma harzianum T6776.</title>
        <authorList>
            <person name="Baroncelli R."/>
            <person name="Piaggeschi G."/>
            <person name="Fiorini L."/>
            <person name="Bertolini E."/>
            <person name="Zapparata A."/>
            <person name="Pe M.E."/>
            <person name="Sarrocco S."/>
            <person name="Vannacci G."/>
        </authorList>
    </citation>
    <scope>NUCLEOTIDE SEQUENCE [LARGE SCALE GENOMIC DNA]</scope>
    <source>
        <strain evidence="8">T6776</strain>
    </source>
</reference>
<keyword evidence="4" id="KW-0812">Transmembrane</keyword>
<dbReference type="Pfam" id="PF00023">
    <property type="entry name" value="Ank"/>
    <property type="match status" value="1"/>
</dbReference>
<feature type="compositionally biased region" description="Basic residues" evidence="3">
    <location>
        <begin position="1"/>
        <end position="13"/>
    </location>
</feature>
<dbReference type="SUPFAM" id="SSF48403">
    <property type="entry name" value="Ankyrin repeat"/>
    <property type="match status" value="1"/>
</dbReference>
<feature type="domain" description="GPI inositol-deacylase winged helix" evidence="5">
    <location>
        <begin position="699"/>
        <end position="770"/>
    </location>
</feature>
<dbReference type="InterPro" id="IPR036770">
    <property type="entry name" value="Ankyrin_rpt-contain_sf"/>
</dbReference>
<dbReference type="Pfam" id="PF22939">
    <property type="entry name" value="WHD_GPIID"/>
    <property type="match status" value="1"/>
</dbReference>
<gene>
    <name evidence="7" type="ORF">THAR02_06669</name>
</gene>
<dbReference type="PANTHER" id="PTHR10039">
    <property type="entry name" value="AMELOGENIN"/>
    <property type="match status" value="1"/>
</dbReference>
<dbReference type="InterPro" id="IPR056884">
    <property type="entry name" value="NPHP3-like_N"/>
</dbReference>
<feature type="region of interest" description="Disordered" evidence="3">
    <location>
        <begin position="1"/>
        <end position="39"/>
    </location>
</feature>
<evidence type="ECO:0000256" key="2">
    <source>
        <dbReference type="PROSITE-ProRule" id="PRU00023"/>
    </source>
</evidence>
<evidence type="ECO:0000256" key="3">
    <source>
        <dbReference type="SAM" id="MobiDB-lite"/>
    </source>
</evidence>
<dbReference type="PANTHER" id="PTHR10039:SF16">
    <property type="entry name" value="GPI INOSITOL-DEACYLASE"/>
    <property type="match status" value="1"/>
</dbReference>
<sequence>MDATKRRFKHFSGRFKSSGRSSSPASTSTHCNLHSDTPQLLAKVSPHSLRTRVFEKIVTVSRSSENLSSSHSLSPTLAVQPSASPSLDQASTSSPPPTITISPAVPITEPALDTIATEETPESPAPPLNLWNKVFEGVNEETKKWIQTHHLISTEQSQPESQIKGLMTLLESKTLAEDKETPSSMVIGNHKIIFNEYLPGVVASLVTFGDIAMNFAPPSANAPWAAAKVLLKMPVKNIEQMAALTGTIQWFIRVVRRGQVYESIYTETNTDKQLLSDLHDALRDLYIAAMELLARSDELFKSRITTQMLNAILRPEQVSGLVSDLAKKEDTVMQEVQACEVSRSARTGTNLDQKFQDMLKILDEMSVPLRRMDEGIAKLIENGKQEQLEKLMNFISPEMFGQSHSDIKTRRIADTGNWLINHECFRNWQAIPSSTVLCLKGNVGTGKTFLTSRVIDHVKGTLETSAHDEGFAYFYCSRSGTSMQEPVVVLRSFVRQLCYRDDYEHVQKNIIQICQAADKEGRKLDHKECSELILDLLSLYLKTTIILDALDESDTEENGLAQTLVDLVAKAASPVKVFISSRPGREYLGAFDATPTITINSDDQQIDIGKFLDTKLYSTASFQRRQKEMQDLIRETFTTRNGGMFRWVHLQINRVNPLVSSDAVKLWAKTIPRGLMEAYDQMWDMLKKDHECDMPLIERAIKWVLCSMKPLSTNELLKVIRYTIEQDILVLKERQTPQEILLLCQDFLTIDAENQVWMVPHASVAEYFESRSEILGNCDAFASNIKLKVFMEFTEEVPVMEPNEHILFTKDEKYILDWPMFFNFMYRPFKQKFMSDWPEHVERYDRWLGSTKGATPDAQLVASLKRVLDPTDEGSTYYRRWFDLFQPGRIELYNAWIFMCRYGFFYVLQDWWESDIVNNPFLQRITKRRYQALELAAEGGCMAICRRLLNTMDMKVSDRLRPAMKHAISRGNKDLISLIVTRGKFDTSLYLRDEPRLVMKAAHHPGLLQWLVNHRWFDASKGFSLHLAAMLGDFEAVRELIRVGVDVNRPPNVARTFGSALAAAVTQKEFGEVNLRRFKTINLLLEKGADPNLPLKTGRCGSALETVIVFYHPRRWSHDTTGNRFANAEEVLEILLKAGADPAMLLKHGDHGSALAAAACHGLRDMLVTMVGHIGKGKAIECLRQSRHPKEMYADDFEVWKQLRQGIITYLTDDIGVDKETLYKIGLWQVSPEEVGTFDGKYFTYGPSQKPNTQEQNIQKQSIQEQIIQEQSIQIQNTQEPSTRILFPLLYILAAIALMALLYGIFEPRSWAAWVMPILSNYPNPIGL</sequence>
<dbReference type="Gene3D" id="1.25.40.20">
    <property type="entry name" value="Ankyrin repeat-containing domain"/>
    <property type="match status" value="1"/>
</dbReference>
<feature type="domain" description="Nephrocystin 3-like N-terminal" evidence="6">
    <location>
        <begin position="414"/>
        <end position="582"/>
    </location>
</feature>
<dbReference type="InterPro" id="IPR054471">
    <property type="entry name" value="GPIID_WHD"/>
</dbReference>
<proteinExistence type="predicted"/>
<evidence type="ECO:0000313" key="7">
    <source>
        <dbReference type="EMBL" id="KKP01231.1"/>
    </source>
</evidence>
<organism evidence="7 8">
    <name type="scientific">Trichoderma harzianum</name>
    <name type="common">Hypocrea lixii</name>
    <dbReference type="NCBI Taxonomy" id="5544"/>
    <lineage>
        <taxon>Eukaryota</taxon>
        <taxon>Fungi</taxon>
        <taxon>Dikarya</taxon>
        <taxon>Ascomycota</taxon>
        <taxon>Pezizomycotina</taxon>
        <taxon>Sordariomycetes</taxon>
        <taxon>Hypocreomycetidae</taxon>
        <taxon>Hypocreales</taxon>
        <taxon>Hypocreaceae</taxon>
        <taxon>Trichoderma</taxon>
    </lineage>
</organism>
<keyword evidence="4" id="KW-0472">Membrane</keyword>
<feature type="transmembrane region" description="Helical" evidence="4">
    <location>
        <begin position="1285"/>
        <end position="1306"/>
    </location>
</feature>
<dbReference type="InterPro" id="IPR002110">
    <property type="entry name" value="Ankyrin_rpt"/>
</dbReference>
<feature type="compositionally biased region" description="Low complexity" evidence="3">
    <location>
        <begin position="14"/>
        <end position="29"/>
    </location>
</feature>
<dbReference type="Proteomes" id="UP000034112">
    <property type="component" value="Unassembled WGS sequence"/>
</dbReference>
<feature type="compositionally biased region" description="Polar residues" evidence="3">
    <location>
        <begin position="75"/>
        <end position="89"/>
    </location>
</feature>
<evidence type="ECO:0000313" key="8">
    <source>
        <dbReference type="Proteomes" id="UP000034112"/>
    </source>
</evidence>
<dbReference type="Pfam" id="PF24883">
    <property type="entry name" value="NPHP3_N"/>
    <property type="match status" value="1"/>
</dbReference>
<evidence type="ECO:0000256" key="4">
    <source>
        <dbReference type="SAM" id="Phobius"/>
    </source>
</evidence>
<protein>
    <submittedName>
        <fullName evidence="7">Uncharacterized protein</fullName>
    </submittedName>
</protein>